<sequence>MIDFEKRLKSLKERRQGTRERAIYESMEYFSANNAIQRGVDVRKPESFESLNEVAGVKYTIGAMAAVEPASTKVSISEGNRVADSLINSLQNSGESVTKRLQGSVALDIHIRGHSDVDMLIIVTNPVNIELPEVNPNGYSPATDPRSLIDIAKDVRSKSERILPVNFPKAEVDSTGNKSIALEGGSLKRKVDIVPAIWFDTIKYQRSGQESDRGIKIYHKSDHELHLNYPFTHIKMINDRDLFYAGNLKSVIRLLKNMIADMPDYKKRTVKNLSSYDLAAIAFHMNTDLNVPSYMKLALVEKTRAHLALLNSVKTYRDTLDVPDGSRKIFNEENKTEALEILTNEISALAKAIYEELRPFSTSYDADVILNKSVF</sequence>
<proteinExistence type="predicted"/>
<accession>A0A2A4HIL2</accession>
<organism evidence="1 2">
    <name type="scientific">Vreelandella nigrificans</name>
    <dbReference type="NCBI Taxonomy" id="2042704"/>
    <lineage>
        <taxon>Bacteria</taxon>
        <taxon>Pseudomonadati</taxon>
        <taxon>Pseudomonadota</taxon>
        <taxon>Gammaproteobacteria</taxon>
        <taxon>Oceanospirillales</taxon>
        <taxon>Halomonadaceae</taxon>
        <taxon>Vreelandella</taxon>
    </lineage>
</organism>
<protein>
    <recommendedName>
        <fullName evidence="3">Nucleotidyltransferase</fullName>
    </recommendedName>
</protein>
<evidence type="ECO:0000313" key="1">
    <source>
        <dbReference type="EMBL" id="PCF93874.1"/>
    </source>
</evidence>
<evidence type="ECO:0000313" key="2">
    <source>
        <dbReference type="Proteomes" id="UP000218677"/>
    </source>
</evidence>
<reference evidence="2" key="1">
    <citation type="submission" date="2017-09" db="EMBL/GenBank/DDBJ databases">
        <authorList>
            <person name="Cho G.-S."/>
            <person name="Oguntoyinbo F.A."/>
            <person name="Cnockaert M."/>
            <person name="Kabisch J."/>
            <person name="Neve H."/>
            <person name="Bockelmann W."/>
            <person name="Wenning M."/>
            <person name="Franz C.M."/>
            <person name="Vandamme P."/>
        </authorList>
    </citation>
    <scope>NUCLEOTIDE SEQUENCE [LARGE SCALE GENOMIC DNA]</scope>
    <source>
        <strain evidence="2">MBT G8648</strain>
    </source>
</reference>
<dbReference type="RefSeq" id="WP_096654584.1">
    <property type="nucleotide sequence ID" value="NZ_NWUX01000027.1"/>
</dbReference>
<dbReference type="AlphaFoldDB" id="A0A2A4HIL2"/>
<comment type="caution">
    <text evidence="1">The sequence shown here is derived from an EMBL/GenBank/DDBJ whole genome shotgun (WGS) entry which is preliminary data.</text>
</comment>
<dbReference type="OrthoDB" id="1082574at2"/>
<dbReference type="EMBL" id="NWUX01000027">
    <property type="protein sequence ID" value="PCF93874.1"/>
    <property type="molecule type" value="Genomic_DNA"/>
</dbReference>
<dbReference type="Proteomes" id="UP000218677">
    <property type="component" value="Unassembled WGS sequence"/>
</dbReference>
<keyword evidence="2" id="KW-1185">Reference proteome</keyword>
<gene>
    <name evidence="1" type="ORF">CPA45_19830</name>
</gene>
<evidence type="ECO:0008006" key="3">
    <source>
        <dbReference type="Google" id="ProtNLM"/>
    </source>
</evidence>
<name>A0A2A4HIL2_9GAMM</name>